<evidence type="ECO:0000256" key="3">
    <source>
        <dbReference type="ARBA" id="ARBA00023235"/>
    </source>
</evidence>
<dbReference type="Pfam" id="PF01263">
    <property type="entry name" value="Aldose_epim"/>
    <property type="match status" value="1"/>
</dbReference>
<comment type="caution">
    <text evidence="8">The sequence shown here is derived from an EMBL/GenBank/DDBJ whole genome shotgun (WGS) entry which is preliminary data.</text>
</comment>
<dbReference type="PANTHER" id="PTHR10091:SF0">
    <property type="entry name" value="GALACTOSE MUTAROTASE"/>
    <property type="match status" value="1"/>
</dbReference>
<evidence type="ECO:0000256" key="7">
    <source>
        <dbReference type="PIRSR" id="PIRSR005096-3"/>
    </source>
</evidence>
<dbReference type="EMBL" id="JAHLFE010000172">
    <property type="protein sequence ID" value="MBU3844866.1"/>
    <property type="molecule type" value="Genomic_DNA"/>
</dbReference>
<comment type="catalytic activity">
    <reaction evidence="5">
        <text>alpha-D-glucose = beta-D-glucose</text>
        <dbReference type="Rhea" id="RHEA:10264"/>
        <dbReference type="ChEBI" id="CHEBI:15903"/>
        <dbReference type="ChEBI" id="CHEBI:17925"/>
        <dbReference type="EC" id="5.1.3.3"/>
    </reaction>
</comment>
<gene>
    <name evidence="8" type="ORF">H9847_08405</name>
</gene>
<comment type="pathway">
    <text evidence="1 5">Carbohydrate metabolism; hexose metabolism.</text>
</comment>
<comment type="similarity">
    <text evidence="2 5">Belongs to the aldose epimerase family.</text>
</comment>
<proteinExistence type="inferred from homology"/>
<dbReference type="Gene3D" id="2.70.98.10">
    <property type="match status" value="1"/>
</dbReference>
<dbReference type="InterPro" id="IPR047215">
    <property type="entry name" value="Galactose_mutarotase-like"/>
</dbReference>
<dbReference type="PANTHER" id="PTHR10091">
    <property type="entry name" value="ALDOSE-1-EPIMERASE"/>
    <property type="match status" value="1"/>
</dbReference>
<keyword evidence="4 5" id="KW-0119">Carbohydrate metabolism</keyword>
<dbReference type="Proteomes" id="UP000733611">
    <property type="component" value="Unassembled WGS sequence"/>
</dbReference>
<accession>A0A948TH17</accession>
<feature type="binding site" evidence="6">
    <location>
        <position position="249"/>
    </location>
    <ligand>
        <name>beta-D-galactose</name>
        <dbReference type="ChEBI" id="CHEBI:27667"/>
    </ligand>
</feature>
<dbReference type="GO" id="GO:0033499">
    <property type="term" value="P:galactose catabolic process via UDP-galactose, Leloir pathway"/>
    <property type="evidence" value="ECO:0007669"/>
    <property type="project" value="TreeGrafter"/>
</dbReference>
<dbReference type="SUPFAM" id="SSF74650">
    <property type="entry name" value="Galactose mutarotase-like"/>
    <property type="match status" value="1"/>
</dbReference>
<dbReference type="InterPro" id="IPR014718">
    <property type="entry name" value="GH-type_carb-bd"/>
</dbReference>
<name>A0A948TH17_9GAMM</name>
<dbReference type="GO" id="GO:0030246">
    <property type="term" value="F:carbohydrate binding"/>
    <property type="evidence" value="ECO:0007669"/>
    <property type="project" value="InterPro"/>
</dbReference>
<protein>
    <recommendedName>
        <fullName evidence="5">Aldose 1-epimerase</fullName>
        <ecNumber evidence="5">5.1.3.3</ecNumber>
    </recommendedName>
</protein>
<keyword evidence="3 5" id="KW-0413">Isomerase</keyword>
<feature type="binding site" evidence="7">
    <location>
        <begin position="169"/>
        <end position="171"/>
    </location>
    <ligand>
        <name>beta-D-galactose</name>
        <dbReference type="ChEBI" id="CHEBI:27667"/>
    </ligand>
</feature>
<dbReference type="PIRSF" id="PIRSF005096">
    <property type="entry name" value="GALM"/>
    <property type="match status" value="1"/>
</dbReference>
<reference evidence="8" key="1">
    <citation type="journal article" date="2021" name="PeerJ">
        <title>Extensive microbial diversity within the chicken gut microbiome revealed by metagenomics and culture.</title>
        <authorList>
            <person name="Gilroy R."/>
            <person name="Ravi A."/>
            <person name="Getino M."/>
            <person name="Pursley I."/>
            <person name="Horton D.L."/>
            <person name="Alikhan N.F."/>
            <person name="Baker D."/>
            <person name="Gharbi K."/>
            <person name="Hall N."/>
            <person name="Watson M."/>
            <person name="Adriaenssens E.M."/>
            <person name="Foster-Nyarko E."/>
            <person name="Jarju S."/>
            <person name="Secka A."/>
            <person name="Antonio M."/>
            <person name="Oren A."/>
            <person name="Chaudhuri R.R."/>
            <person name="La Ragione R."/>
            <person name="Hildebrand F."/>
            <person name="Pallen M.J."/>
        </authorList>
    </citation>
    <scope>NUCLEOTIDE SEQUENCE</scope>
    <source>
        <strain evidence="8">378</strain>
    </source>
</reference>
<evidence type="ECO:0000256" key="4">
    <source>
        <dbReference type="ARBA" id="ARBA00023277"/>
    </source>
</evidence>
<dbReference type="GO" id="GO:0005737">
    <property type="term" value="C:cytoplasm"/>
    <property type="evidence" value="ECO:0007669"/>
    <property type="project" value="TreeGrafter"/>
</dbReference>
<evidence type="ECO:0000256" key="5">
    <source>
        <dbReference type="PIRNR" id="PIRNR005096"/>
    </source>
</evidence>
<evidence type="ECO:0000256" key="2">
    <source>
        <dbReference type="ARBA" id="ARBA00006206"/>
    </source>
</evidence>
<evidence type="ECO:0000256" key="6">
    <source>
        <dbReference type="PIRSR" id="PIRSR005096-2"/>
    </source>
</evidence>
<evidence type="ECO:0000313" key="9">
    <source>
        <dbReference type="Proteomes" id="UP000733611"/>
    </source>
</evidence>
<dbReference type="EC" id="5.1.3.3" evidence="5"/>
<dbReference type="CDD" id="cd09019">
    <property type="entry name" value="galactose_mutarotase_like"/>
    <property type="match status" value="1"/>
</dbReference>
<dbReference type="GO" id="GO:0004034">
    <property type="term" value="F:aldose 1-epimerase activity"/>
    <property type="evidence" value="ECO:0007669"/>
    <property type="project" value="UniProtKB-EC"/>
</dbReference>
<dbReference type="InterPro" id="IPR011013">
    <property type="entry name" value="Gal_mutarotase_sf_dom"/>
</dbReference>
<dbReference type="GO" id="GO:0006006">
    <property type="term" value="P:glucose metabolic process"/>
    <property type="evidence" value="ECO:0007669"/>
    <property type="project" value="TreeGrafter"/>
</dbReference>
<feature type="binding site" evidence="7">
    <location>
        <begin position="73"/>
        <end position="74"/>
    </location>
    <ligand>
        <name>beta-D-galactose</name>
        <dbReference type="ChEBI" id="CHEBI:27667"/>
    </ligand>
</feature>
<organism evidence="8 9">
    <name type="scientific">Candidatus Anaerobiospirillum pullicola</name>
    <dbReference type="NCBI Taxonomy" id="2838451"/>
    <lineage>
        <taxon>Bacteria</taxon>
        <taxon>Pseudomonadati</taxon>
        <taxon>Pseudomonadota</taxon>
        <taxon>Gammaproteobacteria</taxon>
        <taxon>Aeromonadales</taxon>
        <taxon>Succinivibrionaceae</taxon>
        <taxon>Anaerobiospirillum</taxon>
    </lineage>
</organism>
<dbReference type="AlphaFoldDB" id="A0A948TH17"/>
<reference evidence="8" key="2">
    <citation type="submission" date="2021-04" db="EMBL/GenBank/DDBJ databases">
        <authorList>
            <person name="Gilroy R."/>
        </authorList>
    </citation>
    <scope>NUCLEOTIDE SEQUENCE</scope>
    <source>
        <strain evidence="8">378</strain>
    </source>
</reference>
<sequence length="359" mass="40093">MSDTYPQNPHLVTLQNHAGMQVVIMDWGATIHSIKVPVAGKATLREVLIGPKNPEDYHHQYCFMGATIGRYANRIDKGQFNANGKSYIVGGGQDVVLHGGKVGYNQRRFEILCTSPQVAVFKYHSPDGEEGFPGNFDLTVKYTLGDDCSLRIDYHGTCDQECPVCITNHSYFNLNGHHSKVLNHEALFNSKAILPMDPRSIPTGKVYDVTARLDKVDNFNFTAWKKLAPSGTVQDFADDENMRYTGGYDHPFVICDFGDNIKPCATVKGEVVDGKQVQLEVYTDYPAFQFYSGNAINQDVPDLAIARDDGTAYGPHDGFCIEPEFFPDAPHLYAFKEANPTVTPQRPLNRFIMYKFSVL</sequence>
<dbReference type="NCBIfam" id="NF008277">
    <property type="entry name" value="PRK11055.1"/>
    <property type="match status" value="1"/>
</dbReference>
<dbReference type="InterPro" id="IPR015443">
    <property type="entry name" value="Aldose_1-epimerase"/>
</dbReference>
<evidence type="ECO:0000313" key="8">
    <source>
        <dbReference type="EMBL" id="MBU3844866.1"/>
    </source>
</evidence>
<evidence type="ECO:0000256" key="1">
    <source>
        <dbReference type="ARBA" id="ARBA00005028"/>
    </source>
</evidence>
<dbReference type="InterPro" id="IPR008183">
    <property type="entry name" value="Aldose_1/G6P_1-epimerase"/>
</dbReference>